<dbReference type="AlphaFoldDB" id="A0A8T0FVQ0"/>
<comment type="caution">
    <text evidence="1">The sequence shown here is derived from an EMBL/GenBank/DDBJ whole genome shotgun (WGS) entry which is preliminary data.</text>
</comment>
<protein>
    <submittedName>
        <fullName evidence="1">Uncharacterized protein</fullName>
    </submittedName>
</protein>
<keyword evidence="2" id="KW-1185">Reference proteome</keyword>
<proteinExistence type="predicted"/>
<reference evidence="1" key="1">
    <citation type="journal article" date="2020" name="bioRxiv">
        <title>Chromosome-level reference genome of the European wasp spider Argiope bruennichi: a resource for studies on range expansion and evolutionary adaptation.</title>
        <authorList>
            <person name="Sheffer M.M."/>
            <person name="Hoppe A."/>
            <person name="Krehenwinkel H."/>
            <person name="Uhl G."/>
            <person name="Kuss A.W."/>
            <person name="Jensen L."/>
            <person name="Jensen C."/>
            <person name="Gillespie R.G."/>
            <person name="Hoff K.J."/>
            <person name="Prost S."/>
        </authorList>
    </citation>
    <scope>NUCLEOTIDE SEQUENCE</scope>
</reference>
<accession>A0A8T0FVQ0</accession>
<organism evidence="1 2">
    <name type="scientific">Argiope bruennichi</name>
    <name type="common">Wasp spider</name>
    <name type="synonym">Aranea bruennichi</name>
    <dbReference type="NCBI Taxonomy" id="94029"/>
    <lineage>
        <taxon>Eukaryota</taxon>
        <taxon>Metazoa</taxon>
        <taxon>Ecdysozoa</taxon>
        <taxon>Arthropoda</taxon>
        <taxon>Chelicerata</taxon>
        <taxon>Arachnida</taxon>
        <taxon>Araneae</taxon>
        <taxon>Araneomorphae</taxon>
        <taxon>Entelegynae</taxon>
        <taxon>Araneoidea</taxon>
        <taxon>Araneidae</taxon>
        <taxon>Argiope</taxon>
    </lineage>
</organism>
<sequence length="75" mass="8372">MTGNTKNQTNRTTTILEDQGAVELPTAKSLVKEMVETIIDTGAEDYIKSAMEIMGEVHKYIDGLLKVFLKNTERP</sequence>
<evidence type="ECO:0000313" key="2">
    <source>
        <dbReference type="Proteomes" id="UP000807504"/>
    </source>
</evidence>
<dbReference type="EMBL" id="JABXBU010000002">
    <property type="protein sequence ID" value="KAF8795184.1"/>
    <property type="molecule type" value="Genomic_DNA"/>
</dbReference>
<name>A0A8T0FVQ0_ARGBR</name>
<reference evidence="1" key="2">
    <citation type="submission" date="2020-06" db="EMBL/GenBank/DDBJ databases">
        <authorList>
            <person name="Sheffer M."/>
        </authorList>
    </citation>
    <scope>NUCLEOTIDE SEQUENCE</scope>
</reference>
<dbReference type="Proteomes" id="UP000807504">
    <property type="component" value="Unassembled WGS sequence"/>
</dbReference>
<gene>
    <name evidence="1" type="ORF">HNY73_003063</name>
</gene>
<evidence type="ECO:0000313" key="1">
    <source>
        <dbReference type="EMBL" id="KAF8795184.1"/>
    </source>
</evidence>